<dbReference type="PANTHER" id="PTHR30036">
    <property type="entry name" value="D-XYLOSE-BINDING PERIPLASMIC PROTEIN"/>
    <property type="match status" value="1"/>
</dbReference>
<organism evidence="4">
    <name type="scientific">bioreactor metagenome</name>
    <dbReference type="NCBI Taxonomy" id="1076179"/>
    <lineage>
        <taxon>unclassified sequences</taxon>
        <taxon>metagenomes</taxon>
        <taxon>ecological metagenomes</taxon>
    </lineage>
</organism>
<dbReference type="Gene3D" id="3.40.50.2300">
    <property type="match status" value="2"/>
</dbReference>
<gene>
    <name evidence="4" type="ORF">SDC9_117124</name>
</gene>
<evidence type="ECO:0000256" key="1">
    <source>
        <dbReference type="ARBA" id="ARBA00004196"/>
    </source>
</evidence>
<comment type="similarity">
    <text evidence="2">Belongs to the bacterial solute-binding protein 2 family.</text>
</comment>
<proteinExistence type="inferred from homology"/>
<evidence type="ECO:0000256" key="2">
    <source>
        <dbReference type="ARBA" id="ARBA00007639"/>
    </source>
</evidence>
<name>A0A645BZQ8_9ZZZZ</name>
<dbReference type="InterPro" id="IPR028082">
    <property type="entry name" value="Peripla_BP_I"/>
</dbReference>
<dbReference type="GO" id="GO:0030246">
    <property type="term" value="F:carbohydrate binding"/>
    <property type="evidence" value="ECO:0007669"/>
    <property type="project" value="TreeGrafter"/>
</dbReference>
<comment type="subcellular location">
    <subcellularLocation>
        <location evidence="1">Cell envelope</location>
    </subcellularLocation>
</comment>
<dbReference type="InterPro" id="IPR050555">
    <property type="entry name" value="Bact_Solute-Bind_Prot2"/>
</dbReference>
<reference evidence="4" key="1">
    <citation type="submission" date="2019-08" db="EMBL/GenBank/DDBJ databases">
        <authorList>
            <person name="Kucharzyk K."/>
            <person name="Murdoch R.W."/>
            <person name="Higgins S."/>
            <person name="Loffler F."/>
        </authorList>
    </citation>
    <scope>NUCLEOTIDE SEQUENCE</scope>
</reference>
<sequence>MKKIVSILLVLTMVFALASVGFAETKANPVAGKKVAYIMLLPSATIFQMWKDSCADLTAALGVQFDYFFCDGDFNTWQDRIRTCAAAGYDGILVSHGNRDGSYVFLKEVQEQYPNMEIVCFDTQFYADGESKKLEGVTQLFQQDKSLVTVLLDEMIAKFGEGVRLIKVWRGPNYNSPFDRREVGWQEYEAAGKIKTVGEVQPLQDSMDSANAVTAAYLQGIKREDVDGIIAYYDLYGQGVYNAIFENDNFNGKAGAALPMGSVDIDPVDVTNMLTRPDIWTAAGTTDWTLNGEIAMRMLMLQLAGEDDKIYDPASDKYGVDVVEVPGSAILATQLKPDSTVENLANVAPDTYGNLAYLSVADWMPADLIHK</sequence>
<dbReference type="SUPFAM" id="SSF53822">
    <property type="entry name" value="Periplasmic binding protein-like I"/>
    <property type="match status" value="1"/>
</dbReference>
<accession>A0A645BZQ8</accession>
<dbReference type="GO" id="GO:0030288">
    <property type="term" value="C:outer membrane-bounded periplasmic space"/>
    <property type="evidence" value="ECO:0007669"/>
    <property type="project" value="TreeGrafter"/>
</dbReference>
<comment type="caution">
    <text evidence="4">The sequence shown here is derived from an EMBL/GenBank/DDBJ whole genome shotgun (WGS) entry which is preliminary data.</text>
</comment>
<dbReference type="InterPro" id="IPR025997">
    <property type="entry name" value="SBP_2_dom"/>
</dbReference>
<evidence type="ECO:0000313" key="4">
    <source>
        <dbReference type="EMBL" id="MPM70171.1"/>
    </source>
</evidence>
<dbReference type="PANTHER" id="PTHR30036:SF7">
    <property type="entry name" value="ABC TRANSPORTER PERIPLASMIC-BINDING PROTEIN YPHF"/>
    <property type="match status" value="1"/>
</dbReference>
<dbReference type="EMBL" id="VSSQ01023320">
    <property type="protein sequence ID" value="MPM70171.1"/>
    <property type="molecule type" value="Genomic_DNA"/>
</dbReference>
<feature type="domain" description="Periplasmic binding protein" evidence="3">
    <location>
        <begin position="41"/>
        <end position="306"/>
    </location>
</feature>
<dbReference type="Pfam" id="PF13407">
    <property type="entry name" value="Peripla_BP_4"/>
    <property type="match status" value="1"/>
</dbReference>
<protein>
    <recommendedName>
        <fullName evidence="3">Periplasmic binding protein domain-containing protein</fullName>
    </recommendedName>
</protein>
<evidence type="ECO:0000259" key="3">
    <source>
        <dbReference type="Pfam" id="PF13407"/>
    </source>
</evidence>
<dbReference type="AlphaFoldDB" id="A0A645BZQ8"/>